<sequence length="67" mass="7664">MTQQKSRRTSRRNSKQGRETANKASQFETTMKKRVGGAAGWESSANSLSEIDKDCRQVMEVMNRNRI</sequence>
<reference evidence="3" key="2">
    <citation type="submission" date="2020-10" db="UniProtKB">
        <authorList>
            <consortium name="WormBaseParasite"/>
        </authorList>
    </citation>
    <scope>IDENTIFICATION</scope>
</reference>
<dbReference type="AlphaFoldDB" id="A0A7E4WCN2"/>
<evidence type="ECO:0000313" key="3">
    <source>
        <dbReference type="WBParaSite" id="Pan_g9089.t1"/>
    </source>
</evidence>
<feature type="compositionally biased region" description="Basic residues" evidence="1">
    <location>
        <begin position="1"/>
        <end position="15"/>
    </location>
</feature>
<evidence type="ECO:0000256" key="1">
    <source>
        <dbReference type="SAM" id="MobiDB-lite"/>
    </source>
</evidence>
<keyword evidence="2" id="KW-1185">Reference proteome</keyword>
<accession>A0A7E4WCN2</accession>
<name>A0A7E4WCN2_PANRE</name>
<dbReference type="WBParaSite" id="Pan_g9089.t1">
    <property type="protein sequence ID" value="Pan_g9089.t1"/>
    <property type="gene ID" value="Pan_g9089"/>
</dbReference>
<feature type="region of interest" description="Disordered" evidence="1">
    <location>
        <begin position="1"/>
        <end position="46"/>
    </location>
</feature>
<organism evidence="2 3">
    <name type="scientific">Panagrellus redivivus</name>
    <name type="common">Microworm</name>
    <dbReference type="NCBI Taxonomy" id="6233"/>
    <lineage>
        <taxon>Eukaryota</taxon>
        <taxon>Metazoa</taxon>
        <taxon>Ecdysozoa</taxon>
        <taxon>Nematoda</taxon>
        <taxon>Chromadorea</taxon>
        <taxon>Rhabditida</taxon>
        <taxon>Tylenchina</taxon>
        <taxon>Panagrolaimomorpha</taxon>
        <taxon>Panagrolaimoidea</taxon>
        <taxon>Panagrolaimidae</taxon>
        <taxon>Panagrellus</taxon>
    </lineage>
</organism>
<reference evidence="2" key="1">
    <citation type="journal article" date="2013" name="Genetics">
        <title>The draft genome and transcriptome of Panagrellus redivivus are shaped by the harsh demands of a free-living lifestyle.</title>
        <authorList>
            <person name="Srinivasan J."/>
            <person name="Dillman A.R."/>
            <person name="Macchietto M.G."/>
            <person name="Heikkinen L."/>
            <person name="Lakso M."/>
            <person name="Fracchia K.M."/>
            <person name="Antoshechkin I."/>
            <person name="Mortazavi A."/>
            <person name="Wong G."/>
            <person name="Sternberg P.W."/>
        </authorList>
    </citation>
    <scope>NUCLEOTIDE SEQUENCE [LARGE SCALE GENOMIC DNA]</scope>
    <source>
        <strain evidence="2">MT8872</strain>
    </source>
</reference>
<proteinExistence type="predicted"/>
<protein>
    <submittedName>
        <fullName evidence="3">Small, acid-soluble spore protein, alpha/beta type</fullName>
    </submittedName>
</protein>
<evidence type="ECO:0000313" key="2">
    <source>
        <dbReference type="Proteomes" id="UP000492821"/>
    </source>
</evidence>
<dbReference type="Proteomes" id="UP000492821">
    <property type="component" value="Unassembled WGS sequence"/>
</dbReference>